<organism evidence="2 3">
    <name type="scientific">Meloidogyne incognita</name>
    <name type="common">Southern root-knot nematode worm</name>
    <name type="synonym">Oxyuris incognita</name>
    <dbReference type="NCBI Taxonomy" id="6306"/>
    <lineage>
        <taxon>Eukaryota</taxon>
        <taxon>Metazoa</taxon>
        <taxon>Ecdysozoa</taxon>
        <taxon>Nematoda</taxon>
        <taxon>Chromadorea</taxon>
        <taxon>Rhabditida</taxon>
        <taxon>Tylenchina</taxon>
        <taxon>Tylenchomorpha</taxon>
        <taxon>Tylenchoidea</taxon>
        <taxon>Meloidogynidae</taxon>
        <taxon>Meloidogyninae</taxon>
        <taxon>Meloidogyne</taxon>
        <taxon>Meloidogyne incognita group</taxon>
    </lineage>
</organism>
<accession>A0A914L5H8</accession>
<evidence type="ECO:0000313" key="3">
    <source>
        <dbReference type="WBParaSite" id="Minc3s00285g09400"/>
    </source>
</evidence>
<evidence type="ECO:0000313" key="2">
    <source>
        <dbReference type="Proteomes" id="UP000887563"/>
    </source>
</evidence>
<keyword evidence="2" id="KW-1185">Reference proteome</keyword>
<evidence type="ECO:0000256" key="1">
    <source>
        <dbReference type="SAM" id="MobiDB-lite"/>
    </source>
</evidence>
<dbReference type="AlphaFoldDB" id="A0A914L5H8"/>
<reference evidence="3" key="1">
    <citation type="submission" date="2022-11" db="UniProtKB">
        <authorList>
            <consortium name="WormBaseParasite"/>
        </authorList>
    </citation>
    <scope>IDENTIFICATION</scope>
</reference>
<feature type="region of interest" description="Disordered" evidence="1">
    <location>
        <begin position="55"/>
        <end position="78"/>
    </location>
</feature>
<sequence>MLVVVAWWLACFWWLVALHALRGGGIWLGIGSTPCTVVVARLHVLPRLHDPRRAATRSASGMDGMDKAECPPMDGISF</sequence>
<name>A0A914L5H8_MELIC</name>
<proteinExistence type="predicted"/>
<dbReference type="WBParaSite" id="Minc3s00285g09400">
    <property type="protein sequence ID" value="Minc3s00285g09400"/>
    <property type="gene ID" value="Minc3s00285g09400"/>
</dbReference>
<dbReference type="Proteomes" id="UP000887563">
    <property type="component" value="Unplaced"/>
</dbReference>
<protein>
    <submittedName>
        <fullName evidence="3">Candidate secreted effector</fullName>
    </submittedName>
</protein>